<dbReference type="Proteomes" id="UP000290244">
    <property type="component" value="Chromosome"/>
</dbReference>
<accession>A0A4P6PA83</accession>
<name>A0A4P6PA83_9GAMM</name>
<dbReference type="OrthoDB" id="5959021at2"/>
<dbReference type="InterPro" id="IPR013424">
    <property type="entry name" value="Ice-binding_C"/>
</dbReference>
<dbReference type="EMBL" id="CP034759">
    <property type="protein sequence ID" value="QBG36532.1"/>
    <property type="molecule type" value="Genomic_DNA"/>
</dbReference>
<dbReference type="Pfam" id="PF07589">
    <property type="entry name" value="PEP-CTERM"/>
    <property type="match status" value="1"/>
</dbReference>
<feature type="signal peptide" evidence="1">
    <location>
        <begin position="1"/>
        <end position="22"/>
    </location>
</feature>
<feature type="chain" id="PRO_5020476555" evidence="1">
    <location>
        <begin position="23"/>
        <end position="261"/>
    </location>
</feature>
<gene>
    <name evidence="3" type="ORF">EMK97_12790</name>
</gene>
<dbReference type="AlphaFoldDB" id="A0A4P6PA83"/>
<keyword evidence="4" id="KW-1185">Reference proteome</keyword>
<evidence type="ECO:0000256" key="1">
    <source>
        <dbReference type="SAM" id="SignalP"/>
    </source>
</evidence>
<keyword evidence="1" id="KW-0732">Signal</keyword>
<organism evidence="3 4">
    <name type="scientific">Litorilituus sediminis</name>
    <dbReference type="NCBI Taxonomy" id="718192"/>
    <lineage>
        <taxon>Bacteria</taxon>
        <taxon>Pseudomonadati</taxon>
        <taxon>Pseudomonadota</taxon>
        <taxon>Gammaproteobacteria</taxon>
        <taxon>Alteromonadales</taxon>
        <taxon>Colwelliaceae</taxon>
        <taxon>Litorilituus</taxon>
    </lineage>
</organism>
<feature type="domain" description="Ice-binding protein C-terminal" evidence="2">
    <location>
        <begin position="235"/>
        <end position="258"/>
    </location>
</feature>
<evidence type="ECO:0000313" key="4">
    <source>
        <dbReference type="Proteomes" id="UP000290244"/>
    </source>
</evidence>
<dbReference type="KEGG" id="lsd:EMK97_12790"/>
<evidence type="ECO:0000313" key="3">
    <source>
        <dbReference type="EMBL" id="QBG36532.1"/>
    </source>
</evidence>
<reference evidence="3 4" key="1">
    <citation type="submission" date="2018-12" db="EMBL/GenBank/DDBJ databases">
        <title>Complete genome of Litorilituus sediminis.</title>
        <authorList>
            <person name="Liu A."/>
            <person name="Rong J."/>
        </authorList>
    </citation>
    <scope>NUCLEOTIDE SEQUENCE [LARGE SCALE GENOMIC DNA]</scope>
    <source>
        <strain evidence="3 4">JCM 17549</strain>
    </source>
</reference>
<evidence type="ECO:0000259" key="2">
    <source>
        <dbReference type="Pfam" id="PF07589"/>
    </source>
</evidence>
<protein>
    <submittedName>
        <fullName evidence="3">PEP-CTERM sorting domain-containing protein</fullName>
    </submittedName>
</protein>
<sequence length="261" mass="26745">MNTFKKIVAASVVALAGFSASADEITIGGVTWDPDFASLTANDFISSGNFTQWYVNPPGSAPGTTDINAVVPGTVGSVLQGIGEITTFNGKSAATSPFVCATCELTFSFGGLVFDGDLTDGSLFDLAASAASGYFNIYFDDSADFDYANIQGQADANNALDGTLFLGLSFKSLQEGAGFTPAAGSIDSIWDVTSGAAAYHFDTDSQLLGSDVRFGSNVIFQGLYGSSNGLANGNTIPEPSTLAILGLGLLGLAGAKRRKKA</sequence>
<dbReference type="NCBIfam" id="TIGR02595">
    <property type="entry name" value="PEP_CTERM"/>
    <property type="match status" value="1"/>
</dbReference>
<dbReference type="RefSeq" id="WP_130602772.1">
    <property type="nucleotide sequence ID" value="NZ_CP034759.1"/>
</dbReference>
<proteinExistence type="predicted"/>